<dbReference type="InParanoid" id="A0A6P8HM71"/>
<dbReference type="CDD" id="cd00688">
    <property type="entry name" value="ISOPREN_C2_like"/>
    <property type="match status" value="1"/>
</dbReference>
<dbReference type="KEGG" id="aten:116294064"/>
<dbReference type="PANTHER" id="PTHR10559">
    <property type="entry name" value="TRANSCOBALAMIN-1/GASTRIC INTRINSIC FACTOR"/>
    <property type="match status" value="1"/>
</dbReference>
<dbReference type="PANTHER" id="PTHR10559:SF18">
    <property type="entry name" value="TRANSCOBALAMIN II"/>
    <property type="match status" value="1"/>
</dbReference>
<feature type="binding site" evidence="4">
    <location>
        <position position="185"/>
    </location>
    <ligand>
        <name>cyanocob(III)alamin</name>
        <dbReference type="ChEBI" id="CHEBI:17439"/>
    </ligand>
</feature>
<dbReference type="InterPro" id="IPR002157">
    <property type="entry name" value="Cbl-bd_prot"/>
</dbReference>
<evidence type="ECO:0000313" key="9">
    <source>
        <dbReference type="RefSeq" id="XP_031557454.1"/>
    </source>
</evidence>
<feature type="disulfide bond" evidence="5">
    <location>
        <begin position="154"/>
        <end position="196"/>
    </location>
</feature>
<dbReference type="InterPro" id="IPR051588">
    <property type="entry name" value="Cobalamin_Transport"/>
</dbReference>
<dbReference type="GO" id="GO:0005576">
    <property type="term" value="C:extracellular region"/>
    <property type="evidence" value="ECO:0007669"/>
    <property type="project" value="UniProtKB-SubCell"/>
</dbReference>
<evidence type="ECO:0000256" key="3">
    <source>
        <dbReference type="ARBA" id="ARBA00022729"/>
    </source>
</evidence>
<dbReference type="SUPFAM" id="SSF48239">
    <property type="entry name" value="Terpenoid cyclases/Protein prenyltransferases"/>
    <property type="match status" value="1"/>
</dbReference>
<evidence type="ECO:0000313" key="8">
    <source>
        <dbReference type="Proteomes" id="UP000515163"/>
    </source>
</evidence>
<dbReference type="Pfam" id="PF01122">
    <property type="entry name" value="Cobalamin_bind"/>
    <property type="match status" value="1"/>
</dbReference>
<dbReference type="GO" id="GO:0015889">
    <property type="term" value="P:cobalamin transport"/>
    <property type="evidence" value="ECO:0007669"/>
    <property type="project" value="InterPro"/>
</dbReference>
<dbReference type="Gene3D" id="2.170.130.30">
    <property type="match status" value="1"/>
</dbReference>
<dbReference type="FunCoup" id="A0A6P8HM71">
    <property type="interactions" value="79"/>
</dbReference>
<protein>
    <submittedName>
        <fullName evidence="9">Transcobalamin-2-like</fullName>
    </submittedName>
</protein>
<evidence type="ECO:0000256" key="4">
    <source>
        <dbReference type="PIRSR" id="PIRSR602157-1"/>
    </source>
</evidence>
<feature type="domain" description="Transcobalamin-like C-terminal" evidence="7">
    <location>
        <begin position="374"/>
        <end position="421"/>
    </location>
</feature>
<keyword evidence="4" id="KW-0170">Cobalt</keyword>
<dbReference type="InterPro" id="IPR008930">
    <property type="entry name" value="Terpenoid_cyclase/PrenylTrfase"/>
</dbReference>
<dbReference type="InterPro" id="IPR027954">
    <property type="entry name" value="Transcobalamin-like_C"/>
</dbReference>
<keyword evidence="2" id="KW-0964">Secreted</keyword>
<dbReference type="Proteomes" id="UP000515163">
    <property type="component" value="Unplaced"/>
</dbReference>
<dbReference type="AlphaFoldDB" id="A0A6P8HM71"/>
<evidence type="ECO:0000256" key="5">
    <source>
        <dbReference type="PIRSR" id="PIRSR602157-2"/>
    </source>
</evidence>
<feature type="binding site" evidence="4">
    <location>
        <position position="234"/>
    </location>
    <ligand>
        <name>cyanocob(III)alamin</name>
        <dbReference type="ChEBI" id="CHEBI:17439"/>
    </ligand>
</feature>
<dbReference type="GeneID" id="116294064"/>
<name>A0A6P8HM71_ACTTE</name>
<evidence type="ECO:0000256" key="2">
    <source>
        <dbReference type="ARBA" id="ARBA00022525"/>
    </source>
</evidence>
<dbReference type="OrthoDB" id="5950489at2759"/>
<dbReference type="RefSeq" id="XP_031557454.1">
    <property type="nucleotide sequence ID" value="XM_031701594.1"/>
</dbReference>
<evidence type="ECO:0000256" key="6">
    <source>
        <dbReference type="SAM" id="SignalP"/>
    </source>
</evidence>
<feature type="signal peptide" evidence="6">
    <location>
        <begin position="1"/>
        <end position="20"/>
    </location>
</feature>
<gene>
    <name evidence="9" type="primary">LOC116294064</name>
</gene>
<keyword evidence="8" id="KW-1185">Reference proteome</keyword>
<dbReference type="Gene3D" id="1.50.10.20">
    <property type="match status" value="1"/>
</dbReference>
<feature type="binding site" evidence="4">
    <location>
        <position position="283"/>
    </location>
    <ligand>
        <name>cyanocob(III)alamin</name>
        <dbReference type="ChEBI" id="CHEBI:17439"/>
    </ligand>
</feature>
<sequence>MYYQILVIFCVLVFPTPSNGFCGSRKLNGDLARSSTRAAEFLRGKLEENFRFDPEYTRAVVIRSLRLAGYTVDMLNNLGTNLDDLANELHQQGLGKISTGRIAYYVQGVLSICQDPRAFHGHNLIKRLEDGIKAYPVVGFNHPFPYSLAVLSLCMSGHGEASYSEYALKIRNTINQIINSTHSKDTVAMATMALACMRDKTKNDAICSNVLKKTIKVATNWMMTKQNSNGSFGNSITTAHVAKALLSAGITPNRWNCHKALNFILQSQGSDGSFQTYIMSTAQVMPVLIGAIPSDVTQLECPRNITAVNKNPITVCVRLEFLTTSSDGKLGTPPPPVSLTVLNGTNTYDILVLASKQHDCYKFNTTMSAWGNSLTSICGVAKDPANKKYWMIYSDPTTLTPTGIDSYRPKDGSCVIFKYEKLNFR</sequence>
<evidence type="ECO:0000256" key="1">
    <source>
        <dbReference type="ARBA" id="ARBA00004613"/>
    </source>
</evidence>
<evidence type="ECO:0000259" key="7">
    <source>
        <dbReference type="Pfam" id="PF14478"/>
    </source>
</evidence>
<dbReference type="Pfam" id="PF14478">
    <property type="entry name" value="DUF4430"/>
    <property type="match status" value="1"/>
</dbReference>
<reference evidence="9" key="1">
    <citation type="submission" date="2025-08" db="UniProtKB">
        <authorList>
            <consortium name="RefSeq"/>
        </authorList>
    </citation>
    <scope>IDENTIFICATION</scope>
    <source>
        <tissue evidence="9">Tentacle</tissue>
    </source>
</reference>
<proteinExistence type="predicted"/>
<feature type="binding site" evidence="4">
    <location>
        <position position="399"/>
    </location>
    <ligand>
        <name>cyanocob(III)alamin</name>
        <dbReference type="ChEBI" id="CHEBI:17439"/>
    </ligand>
</feature>
<keyword evidence="5" id="KW-1015">Disulfide bond</keyword>
<organism evidence="8 9">
    <name type="scientific">Actinia tenebrosa</name>
    <name type="common">Australian red waratah sea anemone</name>
    <dbReference type="NCBI Taxonomy" id="6105"/>
    <lineage>
        <taxon>Eukaryota</taxon>
        <taxon>Metazoa</taxon>
        <taxon>Cnidaria</taxon>
        <taxon>Anthozoa</taxon>
        <taxon>Hexacorallia</taxon>
        <taxon>Actiniaria</taxon>
        <taxon>Actiniidae</taxon>
        <taxon>Actinia</taxon>
    </lineage>
</organism>
<feature type="chain" id="PRO_5028400903" evidence="6">
    <location>
        <begin position="21"/>
        <end position="425"/>
    </location>
</feature>
<comment type="subcellular location">
    <subcellularLocation>
        <location evidence="1">Secreted</location>
    </subcellularLocation>
</comment>
<keyword evidence="3 6" id="KW-0732">Signal</keyword>
<dbReference type="GO" id="GO:0031419">
    <property type="term" value="F:cobalamin binding"/>
    <property type="evidence" value="ECO:0007669"/>
    <property type="project" value="InterPro"/>
</dbReference>
<accession>A0A6P8HM71</accession>